<dbReference type="AlphaFoldDB" id="C9MV74"/>
<dbReference type="STRING" id="634994.GCWU000323_00545"/>
<comment type="caution">
    <text evidence="1">The sequence shown here is derived from an EMBL/GenBank/DDBJ whole genome shotgun (WGS) entry which is preliminary data.</text>
</comment>
<proteinExistence type="predicted"/>
<organism evidence="1 2">
    <name type="scientific">Leptotrichia hofstadii F0254</name>
    <dbReference type="NCBI Taxonomy" id="634994"/>
    <lineage>
        <taxon>Bacteria</taxon>
        <taxon>Fusobacteriati</taxon>
        <taxon>Fusobacteriota</taxon>
        <taxon>Fusobacteriia</taxon>
        <taxon>Fusobacteriales</taxon>
        <taxon>Leptotrichiaceae</taxon>
        <taxon>Leptotrichia</taxon>
    </lineage>
</organism>
<protein>
    <submittedName>
        <fullName evidence="1">Uncharacterized protein</fullName>
    </submittedName>
</protein>
<evidence type="ECO:0000313" key="1">
    <source>
        <dbReference type="EMBL" id="EEX75296.1"/>
    </source>
</evidence>
<dbReference type="Proteomes" id="UP000006233">
    <property type="component" value="Unassembled WGS sequence"/>
</dbReference>
<name>C9MV74_9FUSO</name>
<reference evidence="1 2" key="1">
    <citation type="submission" date="2009-09" db="EMBL/GenBank/DDBJ databases">
        <authorList>
            <person name="Weinstock G."/>
            <person name="Sodergren E."/>
            <person name="Clifton S."/>
            <person name="Fulton L."/>
            <person name="Fulton B."/>
            <person name="Courtney L."/>
            <person name="Fronick C."/>
            <person name="Harrison M."/>
            <person name="Strong C."/>
            <person name="Farmer C."/>
            <person name="Delahaunty K."/>
            <person name="Markovic C."/>
            <person name="Hall O."/>
            <person name="Minx P."/>
            <person name="Tomlinson C."/>
            <person name="Mitreva M."/>
            <person name="Nelson J."/>
            <person name="Hou S."/>
            <person name="Wollam A."/>
            <person name="Pepin K.H."/>
            <person name="Johnson M."/>
            <person name="Bhonagiri V."/>
            <person name="Nash W.E."/>
            <person name="Warren W."/>
            <person name="Chinwalla A."/>
            <person name="Mardis E.R."/>
            <person name="Wilson R.K."/>
        </authorList>
    </citation>
    <scope>NUCLEOTIDE SEQUENCE [LARGE SCALE GENOMIC DNA]</scope>
    <source>
        <strain evidence="1 2">F0254</strain>
    </source>
</reference>
<sequence length="94" mass="11691">MTEKEREFLKEVDMLEDPDDADMDLLVELYENFEPFKTEYEKDKNTGDEIWEFYYEVGGRIFFLRKIEYEEDFEFDYMAKFELDSEKFSHRKSF</sequence>
<dbReference type="RefSeq" id="WP_006803882.1">
    <property type="nucleotide sequence ID" value="NZ_GG700632.1"/>
</dbReference>
<dbReference type="EMBL" id="ACVB02000007">
    <property type="protein sequence ID" value="EEX75296.1"/>
    <property type="molecule type" value="Genomic_DNA"/>
</dbReference>
<evidence type="ECO:0000313" key="2">
    <source>
        <dbReference type="Proteomes" id="UP000006233"/>
    </source>
</evidence>
<dbReference type="HOGENOM" id="CLU_2382606_0_0_0"/>
<gene>
    <name evidence="1" type="ORF">GCWU000323_00545</name>
</gene>
<accession>C9MV74</accession>